<reference evidence="2" key="1">
    <citation type="submission" date="2021-02" db="EMBL/GenBank/DDBJ databases">
        <authorList>
            <person name="Dougan E. K."/>
            <person name="Rhodes N."/>
            <person name="Thang M."/>
            <person name="Chan C."/>
        </authorList>
    </citation>
    <scope>NUCLEOTIDE SEQUENCE</scope>
</reference>
<feature type="compositionally biased region" description="Basic and acidic residues" evidence="1">
    <location>
        <begin position="53"/>
        <end position="65"/>
    </location>
</feature>
<keyword evidence="3" id="KW-1185">Reference proteome</keyword>
<feature type="compositionally biased region" description="Pro residues" evidence="1">
    <location>
        <begin position="10"/>
        <end position="20"/>
    </location>
</feature>
<feature type="compositionally biased region" description="Basic and acidic residues" evidence="1">
    <location>
        <begin position="75"/>
        <end position="91"/>
    </location>
</feature>
<accession>A0A812UUK5</accession>
<evidence type="ECO:0000256" key="1">
    <source>
        <dbReference type="SAM" id="MobiDB-lite"/>
    </source>
</evidence>
<comment type="caution">
    <text evidence="2">The sequence shown here is derived from an EMBL/GenBank/DDBJ whole genome shotgun (WGS) entry which is preliminary data.</text>
</comment>
<feature type="region of interest" description="Disordered" evidence="1">
    <location>
        <begin position="1"/>
        <end position="140"/>
    </location>
</feature>
<evidence type="ECO:0000313" key="2">
    <source>
        <dbReference type="EMBL" id="CAE7580481.1"/>
    </source>
</evidence>
<feature type="compositionally biased region" description="Basic and acidic residues" evidence="1">
    <location>
        <begin position="102"/>
        <end position="140"/>
    </location>
</feature>
<proteinExistence type="predicted"/>
<dbReference type="AlphaFoldDB" id="A0A812UUK5"/>
<gene>
    <name evidence="2" type="primary">eml4</name>
    <name evidence="2" type="ORF">SNAT2548_LOCUS33119</name>
</gene>
<name>A0A812UUK5_9DINO</name>
<feature type="non-terminal residue" evidence="2">
    <location>
        <position position="209"/>
    </location>
</feature>
<dbReference type="Proteomes" id="UP000604046">
    <property type="component" value="Unassembled WGS sequence"/>
</dbReference>
<evidence type="ECO:0000313" key="3">
    <source>
        <dbReference type="Proteomes" id="UP000604046"/>
    </source>
</evidence>
<dbReference type="OrthoDB" id="448399at2759"/>
<sequence length="209" mass="24217">MQPKPKQPSMVPPGGRPAPVPNKWAALNEDDDDDEPPPVRKESGSRWTDAEWQDWKDQQWKDQQWKDGWASSSSWKDKDKWWEKDWGRQGGDEEGNGQGGKRWSDAKENDKGGSKGRWEWQEDDSPERWGETWEQPREETGVQLIGEIAPESAEWEYILMDESRRCFAAFLPCPFDEAQCASFFQRVKEGTDWKQPQTIFGGTVPRKTA</sequence>
<organism evidence="2 3">
    <name type="scientific">Symbiodinium natans</name>
    <dbReference type="NCBI Taxonomy" id="878477"/>
    <lineage>
        <taxon>Eukaryota</taxon>
        <taxon>Sar</taxon>
        <taxon>Alveolata</taxon>
        <taxon>Dinophyceae</taxon>
        <taxon>Suessiales</taxon>
        <taxon>Symbiodiniaceae</taxon>
        <taxon>Symbiodinium</taxon>
    </lineage>
</organism>
<dbReference type="EMBL" id="CAJNDS010002741">
    <property type="protein sequence ID" value="CAE7580481.1"/>
    <property type="molecule type" value="Genomic_DNA"/>
</dbReference>
<protein>
    <submittedName>
        <fullName evidence="2">Eml4 protein</fullName>
    </submittedName>
</protein>